<sequence length="147" mass="16181">MAISNVAENLQTVNFISNFSKSPNPCSKSLSFLSFGSKYKTQNTQISVSSNKRKSFTVSASAATTEKPSTVPEIVLLLHDGFAELDAVLVFCYVVFLYWSCESFNFLKESRPHTKGVVSHLMDWAIDQSYGSIEKLIAKLNVEGAAV</sequence>
<evidence type="ECO:0000313" key="1">
    <source>
        <dbReference type="EMBL" id="KAI3784609.1"/>
    </source>
</evidence>
<accession>A0ACB9GMD7</accession>
<dbReference type="EMBL" id="CM042031">
    <property type="protein sequence ID" value="KAI3784609.1"/>
    <property type="molecule type" value="Genomic_DNA"/>
</dbReference>
<name>A0ACB9GMD7_9ASTR</name>
<proteinExistence type="predicted"/>
<protein>
    <submittedName>
        <fullName evidence="1">Uncharacterized protein</fullName>
    </submittedName>
</protein>
<gene>
    <name evidence="1" type="ORF">L1987_43711</name>
</gene>
<reference evidence="2" key="1">
    <citation type="journal article" date="2022" name="Mol. Ecol. Resour.">
        <title>The genomes of chicory, endive, great burdock and yacon provide insights into Asteraceae palaeo-polyploidization history and plant inulin production.</title>
        <authorList>
            <person name="Fan W."/>
            <person name="Wang S."/>
            <person name="Wang H."/>
            <person name="Wang A."/>
            <person name="Jiang F."/>
            <person name="Liu H."/>
            <person name="Zhao H."/>
            <person name="Xu D."/>
            <person name="Zhang Y."/>
        </authorList>
    </citation>
    <scope>NUCLEOTIDE SEQUENCE [LARGE SCALE GENOMIC DNA]</scope>
    <source>
        <strain evidence="2">cv. Yunnan</strain>
    </source>
</reference>
<comment type="caution">
    <text evidence="1">The sequence shown here is derived from an EMBL/GenBank/DDBJ whole genome shotgun (WGS) entry which is preliminary data.</text>
</comment>
<reference evidence="1 2" key="2">
    <citation type="journal article" date="2022" name="Mol. Ecol. Resour.">
        <title>The genomes of chicory, endive, great burdock and yacon provide insights into Asteraceae paleo-polyploidization history and plant inulin production.</title>
        <authorList>
            <person name="Fan W."/>
            <person name="Wang S."/>
            <person name="Wang H."/>
            <person name="Wang A."/>
            <person name="Jiang F."/>
            <person name="Liu H."/>
            <person name="Zhao H."/>
            <person name="Xu D."/>
            <person name="Zhang Y."/>
        </authorList>
    </citation>
    <scope>NUCLEOTIDE SEQUENCE [LARGE SCALE GENOMIC DNA]</scope>
    <source>
        <strain evidence="2">cv. Yunnan</strain>
        <tissue evidence="1">Leaves</tissue>
    </source>
</reference>
<organism evidence="1 2">
    <name type="scientific">Smallanthus sonchifolius</name>
    <dbReference type="NCBI Taxonomy" id="185202"/>
    <lineage>
        <taxon>Eukaryota</taxon>
        <taxon>Viridiplantae</taxon>
        <taxon>Streptophyta</taxon>
        <taxon>Embryophyta</taxon>
        <taxon>Tracheophyta</taxon>
        <taxon>Spermatophyta</taxon>
        <taxon>Magnoliopsida</taxon>
        <taxon>eudicotyledons</taxon>
        <taxon>Gunneridae</taxon>
        <taxon>Pentapetalae</taxon>
        <taxon>asterids</taxon>
        <taxon>campanulids</taxon>
        <taxon>Asterales</taxon>
        <taxon>Asteraceae</taxon>
        <taxon>Asteroideae</taxon>
        <taxon>Heliantheae alliance</taxon>
        <taxon>Millerieae</taxon>
        <taxon>Smallanthus</taxon>
    </lineage>
</organism>
<dbReference type="Proteomes" id="UP001056120">
    <property type="component" value="Linkage Group LG14"/>
</dbReference>
<keyword evidence="2" id="KW-1185">Reference proteome</keyword>
<evidence type="ECO:0000313" key="2">
    <source>
        <dbReference type="Proteomes" id="UP001056120"/>
    </source>
</evidence>